<keyword evidence="8" id="KW-1185">Reference proteome</keyword>
<reference evidence="7" key="1">
    <citation type="submission" date="2023-08" db="EMBL/GenBank/DDBJ databases">
        <title>Pelteobagrus vachellii genome.</title>
        <authorList>
            <person name="Liu H."/>
        </authorList>
    </citation>
    <scope>NUCLEOTIDE SEQUENCE</scope>
    <source>
        <strain evidence="7">PRFRI_2022a</strain>
        <tissue evidence="7">Muscle</tissue>
    </source>
</reference>
<dbReference type="EMBL" id="JAVHJS010000002">
    <property type="protein sequence ID" value="KAK2865893.1"/>
    <property type="molecule type" value="Genomic_DNA"/>
</dbReference>
<name>A0AA88T6W3_TACVA</name>
<organism evidence="7 8">
    <name type="scientific">Tachysurus vachellii</name>
    <name type="common">Darkbarbel catfish</name>
    <name type="synonym">Pelteobagrus vachellii</name>
    <dbReference type="NCBI Taxonomy" id="175792"/>
    <lineage>
        <taxon>Eukaryota</taxon>
        <taxon>Metazoa</taxon>
        <taxon>Chordata</taxon>
        <taxon>Craniata</taxon>
        <taxon>Vertebrata</taxon>
        <taxon>Euteleostomi</taxon>
        <taxon>Actinopterygii</taxon>
        <taxon>Neopterygii</taxon>
        <taxon>Teleostei</taxon>
        <taxon>Ostariophysi</taxon>
        <taxon>Siluriformes</taxon>
        <taxon>Bagridae</taxon>
        <taxon>Tachysurus</taxon>
    </lineage>
</organism>
<evidence type="ECO:0000256" key="6">
    <source>
        <dbReference type="SAM" id="Phobius"/>
    </source>
</evidence>
<evidence type="ECO:0000313" key="8">
    <source>
        <dbReference type="Proteomes" id="UP001187315"/>
    </source>
</evidence>
<comment type="subcellular location">
    <subcellularLocation>
        <location evidence="1">Membrane</location>
        <topology evidence="1">Multi-pass membrane protein</topology>
    </subcellularLocation>
</comment>
<evidence type="ECO:0008006" key="9">
    <source>
        <dbReference type="Google" id="ProtNLM"/>
    </source>
</evidence>
<keyword evidence="5" id="KW-0807">Transducer</keyword>
<gene>
    <name evidence="7" type="ORF">Q7C36_001949</name>
</gene>
<dbReference type="GO" id="GO:0007200">
    <property type="term" value="P:phospholipase C-activating G protein-coupled receptor signaling pathway"/>
    <property type="evidence" value="ECO:0007669"/>
    <property type="project" value="TreeGrafter"/>
</dbReference>
<dbReference type="Proteomes" id="UP001187315">
    <property type="component" value="Unassembled WGS sequence"/>
</dbReference>
<keyword evidence="6" id="KW-0472">Membrane</keyword>
<dbReference type="PANTHER" id="PTHR24232:SF85">
    <property type="entry name" value="G-PROTEIN COUPLED RECEPTOR 4"/>
    <property type="match status" value="1"/>
</dbReference>
<dbReference type="SUPFAM" id="SSF81321">
    <property type="entry name" value="Family A G protein-coupled receptor-like"/>
    <property type="match status" value="1"/>
</dbReference>
<keyword evidence="2" id="KW-0297">G-protein coupled receptor</keyword>
<feature type="transmembrane region" description="Helical" evidence="6">
    <location>
        <begin position="82"/>
        <end position="100"/>
    </location>
</feature>
<keyword evidence="4" id="KW-0325">Glycoprotein</keyword>
<evidence type="ECO:0000313" key="7">
    <source>
        <dbReference type="EMBL" id="KAK2865893.1"/>
    </source>
</evidence>
<evidence type="ECO:0000256" key="3">
    <source>
        <dbReference type="ARBA" id="ARBA00023170"/>
    </source>
</evidence>
<keyword evidence="6" id="KW-0812">Transmembrane</keyword>
<evidence type="ECO:0000256" key="4">
    <source>
        <dbReference type="ARBA" id="ARBA00023180"/>
    </source>
</evidence>
<dbReference type="Gene3D" id="1.20.1070.10">
    <property type="entry name" value="Rhodopsin 7-helix transmembrane proteins"/>
    <property type="match status" value="1"/>
</dbReference>
<protein>
    <recommendedName>
        <fullName evidence="9">G-protein coupled receptors family 1 profile domain-containing protein</fullName>
    </recommendedName>
</protein>
<evidence type="ECO:0000256" key="5">
    <source>
        <dbReference type="ARBA" id="ARBA00023224"/>
    </source>
</evidence>
<dbReference type="PANTHER" id="PTHR24232">
    <property type="entry name" value="G-PROTEIN COUPLED RECEPTOR"/>
    <property type="match status" value="1"/>
</dbReference>
<keyword evidence="6" id="KW-1133">Transmembrane helix</keyword>
<dbReference type="GO" id="GO:0035025">
    <property type="term" value="P:positive regulation of Rho protein signal transduction"/>
    <property type="evidence" value="ECO:0007669"/>
    <property type="project" value="TreeGrafter"/>
</dbReference>
<dbReference type="GO" id="GO:0005886">
    <property type="term" value="C:plasma membrane"/>
    <property type="evidence" value="ECO:0007669"/>
    <property type="project" value="TreeGrafter"/>
</dbReference>
<accession>A0AA88T6W3</accession>
<feature type="transmembrane region" description="Helical" evidence="6">
    <location>
        <begin position="50"/>
        <end position="70"/>
    </location>
</feature>
<keyword evidence="3" id="KW-0675">Receptor</keyword>
<evidence type="ECO:0000256" key="2">
    <source>
        <dbReference type="ARBA" id="ARBA00023040"/>
    </source>
</evidence>
<dbReference type="AlphaFoldDB" id="A0AA88T6W3"/>
<evidence type="ECO:0000256" key="1">
    <source>
        <dbReference type="ARBA" id="ARBA00004141"/>
    </source>
</evidence>
<proteinExistence type="predicted"/>
<comment type="caution">
    <text evidence="7">The sequence shown here is derived from an EMBL/GenBank/DDBJ whole genome shotgun (WGS) entry which is preliminary data.</text>
</comment>
<sequence>MNKTNLDPVILGLSLPIVMASENINFCVGLPLNNCVLVFLTRAGARDRSLIFTLSQIASVILFAVLAPLFVLCHVNFEKLCFYHPVLFITGTCMTSRLLLQCCVSIERYMAVIHPITFLKYKAMRYCVAVSVLILYF</sequence>
<dbReference type="GO" id="GO:0004930">
    <property type="term" value="F:G protein-coupled receptor activity"/>
    <property type="evidence" value="ECO:0007669"/>
    <property type="project" value="UniProtKB-KW"/>
</dbReference>